<gene>
    <name evidence="2" type="ORF">Vbra_21346</name>
</gene>
<feature type="compositionally biased region" description="Basic and acidic residues" evidence="1">
    <location>
        <begin position="946"/>
        <end position="961"/>
    </location>
</feature>
<keyword evidence="3" id="KW-1185">Reference proteome</keyword>
<feature type="region of interest" description="Disordered" evidence="1">
    <location>
        <begin position="657"/>
        <end position="734"/>
    </location>
</feature>
<evidence type="ECO:0000313" key="3">
    <source>
        <dbReference type="Proteomes" id="UP000041254"/>
    </source>
</evidence>
<reference evidence="2 3" key="1">
    <citation type="submission" date="2014-11" db="EMBL/GenBank/DDBJ databases">
        <authorList>
            <person name="Zhu J."/>
            <person name="Qi W."/>
            <person name="Song R."/>
        </authorList>
    </citation>
    <scope>NUCLEOTIDE SEQUENCE [LARGE SCALE GENOMIC DNA]</scope>
</reference>
<dbReference type="EMBL" id="CDMY01000456">
    <property type="protein sequence ID" value="CEM14305.1"/>
    <property type="molecule type" value="Genomic_DNA"/>
</dbReference>
<feature type="region of interest" description="Disordered" evidence="1">
    <location>
        <begin position="461"/>
        <end position="498"/>
    </location>
</feature>
<dbReference type="InterPro" id="IPR038060">
    <property type="entry name" value="C12orf66-like_central_sf"/>
</dbReference>
<dbReference type="VEuPathDB" id="CryptoDB:Vbra_21346"/>
<feature type="region of interest" description="Disordered" evidence="1">
    <location>
        <begin position="771"/>
        <end position="791"/>
    </location>
</feature>
<dbReference type="InParanoid" id="A0A0G4FKI8"/>
<accession>A0A0G4FKI8</accession>
<dbReference type="AlphaFoldDB" id="A0A0G4FKI8"/>
<feature type="region of interest" description="Disordered" evidence="1">
    <location>
        <begin position="918"/>
        <end position="961"/>
    </location>
</feature>
<protein>
    <submittedName>
        <fullName evidence="2">Uncharacterized protein</fullName>
    </submittedName>
</protein>
<dbReference type="Gene3D" id="1.10.3450.30">
    <property type="match status" value="1"/>
</dbReference>
<dbReference type="SUPFAM" id="SSF158548">
    <property type="entry name" value="FLJ32549 domain-like"/>
    <property type="match status" value="1"/>
</dbReference>
<proteinExistence type="predicted"/>
<feature type="region of interest" description="Disordered" evidence="1">
    <location>
        <begin position="515"/>
        <end position="545"/>
    </location>
</feature>
<name>A0A0G4FKI8_VITBC</name>
<feature type="region of interest" description="Disordered" evidence="1">
    <location>
        <begin position="828"/>
        <end position="848"/>
    </location>
</feature>
<feature type="region of interest" description="Disordered" evidence="1">
    <location>
        <begin position="616"/>
        <end position="643"/>
    </location>
</feature>
<sequence>MSSSSSGFTELSHSLQGWIDATAVNQHKTVEDSMRRFSLRDLSCGGAELLRAFQLFQEYVSFDQQYVTGVASPARSYDTSTTRSWHLRGVALPFEALATSPAALVSADVALFARTLLRKFERWELLQAASLDTLRVRPPSAGAGEGDGGQPTVSPVLPFLRSLHKLVSTHTEAARIHGEVLVGTRRVDYEAVMAALESLISQSAKLTAPVAPPATVDGKSPPETLSASVAPLARKLSIELALLKSLLATEWSITRLLYDESLLLLTYAKQFLMTYEHTCTQPPARDHAAASSASASSNTTAKPPSTPTMSRRRVQPTNSEVRGVVGQTAPTQAPSTGTAAGQKIGTVDITVETSKISALGEWYREFLWHLANKFRVLFHPPLHFNPLQAVDGYEGDFKTLPPCTNALTRLAEQLLLQKTVTYAPYYDQLEGLTKAFDSLVMVGVVAPEALLPAMQRTPNHGKAHLPLSLPVDGTTPTAPTKPPKTQHDADHGPVVSMSSRHPASLHWRFLAAHMGPALNPPSRQPPPEPASQDKDAPLADTAADTSTAERLHRFCRSPLWPQLQGLLMEACMHRHSPDRVKMAPLPATALQASLSLSSAQSSLSVSTLSGLLSVGRTSTPVLQGSPSFSGRPPRSRLGTSPVITNLDTLFSDLDAEAEGESGKGDKTAAQPPRQRTTPDTTSISGLSSSTAGALASPILTPVLGGPSRRPPRSPDPERGRKSASAGQRAPPSEMDKRVARMMLEVTTSQGDPLTEAFTSVTRPALAKKQPPLFTKPLIPPQAPTTGTAQGSGLRSAFASLQPISEKSVNTTITTKTPPGSFLLHYPWRGAGDEGPGSRGADEGQGKPAAAAAAADGGCAGWGDIYRLGVVALDEESWFAAPQFLVYVERIPHQPGSEDDGKSLPKWRSTLTQVWKGLFPTKPSDAPSVTPSRPPRSPLRTVDADSEASRATRESDDADDELMKRMREIARLVSGAHLRKRQPCA</sequence>
<feature type="compositionally biased region" description="Low complexity" evidence="1">
    <location>
        <begin position="670"/>
        <end position="696"/>
    </location>
</feature>
<evidence type="ECO:0000313" key="2">
    <source>
        <dbReference type="EMBL" id="CEM14305.1"/>
    </source>
</evidence>
<organism evidence="2 3">
    <name type="scientific">Vitrella brassicaformis (strain CCMP3155)</name>
    <dbReference type="NCBI Taxonomy" id="1169540"/>
    <lineage>
        <taxon>Eukaryota</taxon>
        <taxon>Sar</taxon>
        <taxon>Alveolata</taxon>
        <taxon>Colpodellida</taxon>
        <taxon>Vitrellaceae</taxon>
        <taxon>Vitrella</taxon>
    </lineage>
</organism>
<feature type="compositionally biased region" description="Low complexity" evidence="1">
    <location>
        <begin position="289"/>
        <end position="303"/>
    </location>
</feature>
<feature type="compositionally biased region" description="Low complexity" evidence="1">
    <location>
        <begin position="624"/>
        <end position="638"/>
    </location>
</feature>
<feature type="compositionally biased region" description="Polar residues" evidence="1">
    <location>
        <begin position="328"/>
        <end position="339"/>
    </location>
</feature>
<feature type="region of interest" description="Disordered" evidence="1">
    <location>
        <begin position="282"/>
        <end position="340"/>
    </location>
</feature>
<dbReference type="Proteomes" id="UP000041254">
    <property type="component" value="Unassembled WGS sequence"/>
</dbReference>
<feature type="compositionally biased region" description="Pro residues" evidence="1">
    <location>
        <begin position="518"/>
        <end position="529"/>
    </location>
</feature>
<evidence type="ECO:0000256" key="1">
    <source>
        <dbReference type="SAM" id="MobiDB-lite"/>
    </source>
</evidence>